<evidence type="ECO:0000256" key="1">
    <source>
        <dbReference type="SAM" id="MobiDB-lite"/>
    </source>
</evidence>
<keyword evidence="3" id="KW-1185">Reference proteome</keyword>
<feature type="region of interest" description="Disordered" evidence="1">
    <location>
        <begin position="315"/>
        <end position="383"/>
    </location>
</feature>
<proteinExistence type="predicted"/>
<reference evidence="2" key="1">
    <citation type="submission" date="2023-03" db="EMBL/GenBank/DDBJ databases">
        <authorList>
            <person name="Julca I."/>
        </authorList>
    </citation>
    <scope>NUCLEOTIDE SEQUENCE</scope>
</reference>
<evidence type="ECO:0000313" key="2">
    <source>
        <dbReference type="EMBL" id="CAI9116709.1"/>
    </source>
</evidence>
<sequence length="424" mass="45863">MEYRFGLIKIIWKPDVEIAHDVGECSGLCDKWSRIEVDDEVVTKLGLVVVELSYYYLKSGEDMDEGLMLLEDNNSSITMASHGLKEGLVDLFVVHKDRNEAADEEEDGQLLVKWKGGKSGKTQHEMFKLIDEDIDDLTPEIEILKGPQRSCLDSIIGNEGVDIEEDGQLLVSQLTQEEPPQRAEIKVPGASPTRKGPQRSCLDSIIGNEGVDIEEDDRSMGLGKQKAAQHKLFGLIDEDDGSSPAYIDMVENEPRCGVDSIIGAGCSDIPDGAEKEDVGVIECEGEATDGNPANHFEGEGAQVGVVAQVADIAQSHDAAQAADTEKGSDDEQRKTDGRNSKPVKVGRKRAKDRLAAGSKHTKKHKKNPDIPIASDDAPPTKKAKRTVTCGLCGVDGHYRSTCMSSIAGMYKARVASAKGTTTGE</sequence>
<gene>
    <name evidence="2" type="ORF">OLC1_LOCUS22931</name>
</gene>
<accession>A0AAV1EAH6</accession>
<name>A0AAV1EAH6_OLDCO</name>
<dbReference type="Proteomes" id="UP001161247">
    <property type="component" value="Chromosome 8"/>
</dbReference>
<dbReference type="AlphaFoldDB" id="A0AAV1EAH6"/>
<feature type="compositionally biased region" description="Basic and acidic residues" evidence="1">
    <location>
        <begin position="323"/>
        <end position="339"/>
    </location>
</feature>
<feature type="region of interest" description="Disordered" evidence="1">
    <location>
        <begin position="175"/>
        <end position="203"/>
    </location>
</feature>
<protein>
    <submittedName>
        <fullName evidence="2">OLC1v1017934C1</fullName>
    </submittedName>
</protein>
<evidence type="ECO:0000313" key="3">
    <source>
        <dbReference type="Proteomes" id="UP001161247"/>
    </source>
</evidence>
<organism evidence="2 3">
    <name type="scientific">Oldenlandia corymbosa var. corymbosa</name>
    <dbReference type="NCBI Taxonomy" id="529605"/>
    <lineage>
        <taxon>Eukaryota</taxon>
        <taxon>Viridiplantae</taxon>
        <taxon>Streptophyta</taxon>
        <taxon>Embryophyta</taxon>
        <taxon>Tracheophyta</taxon>
        <taxon>Spermatophyta</taxon>
        <taxon>Magnoliopsida</taxon>
        <taxon>eudicotyledons</taxon>
        <taxon>Gunneridae</taxon>
        <taxon>Pentapetalae</taxon>
        <taxon>asterids</taxon>
        <taxon>lamiids</taxon>
        <taxon>Gentianales</taxon>
        <taxon>Rubiaceae</taxon>
        <taxon>Rubioideae</taxon>
        <taxon>Spermacoceae</taxon>
        <taxon>Hedyotis-Oldenlandia complex</taxon>
        <taxon>Oldenlandia</taxon>
    </lineage>
</organism>
<dbReference type="EMBL" id="OX459125">
    <property type="protein sequence ID" value="CAI9116709.1"/>
    <property type="molecule type" value="Genomic_DNA"/>
</dbReference>